<dbReference type="Gene3D" id="3.40.640.10">
    <property type="entry name" value="Type I PLP-dependent aspartate aminotransferase-like (Major domain)"/>
    <property type="match status" value="1"/>
</dbReference>
<dbReference type="PANTHER" id="PTHR43643:SF3">
    <property type="entry name" value="HISTIDINOL-PHOSPHATE AMINOTRANSFERASE"/>
    <property type="match status" value="1"/>
</dbReference>
<feature type="chain" id="PRO_5047014818" evidence="5">
    <location>
        <begin position="29"/>
        <end position="397"/>
    </location>
</feature>
<dbReference type="Pfam" id="PF00155">
    <property type="entry name" value="Aminotran_1_2"/>
    <property type="match status" value="1"/>
</dbReference>
<keyword evidence="5" id="KW-0732">Signal</keyword>
<dbReference type="PANTHER" id="PTHR43643">
    <property type="entry name" value="HISTIDINOL-PHOSPHATE AMINOTRANSFERASE 2"/>
    <property type="match status" value="1"/>
</dbReference>
<evidence type="ECO:0000256" key="2">
    <source>
        <dbReference type="ARBA" id="ARBA00022576"/>
    </source>
</evidence>
<accession>A0ABS2DRR7</accession>
<sequence>MQRRSLFLRTFAGAIAGSLASAATVAAAAEAGQSALPASALKEFVPSAEKPLLLNFNENSLGMAASAKEAVAKSMGEAFRYPDAVRSGVIADIAKHFGLASENVSLGNGSSEVIQAVIEAQVHKAQKVGEKVQLLEPVPTFGVAAAYAEALGIPVKDVVLKKDTLSIDVAALKAAAAAFDGVSIVYFCNPNNPTGIITPATEINAWIEEAARTNAPVFFLMDEAYAEFVSDPAFVSAVELVKKGLKNLVVSRTFSKLYALAGLRLGYGLAEKSVAADVNNFESIDNTNVAAAVAASATLRDENYLKLSLEAVNLSRKVVVEAFEELGIAYLPSQANFIFHKVKGAEGEYTKAMAAEHVMVGRPFPPFVEWNRLTLGTPGEMKAFVKVLKKLHKQGLA</sequence>
<dbReference type="InterPro" id="IPR015424">
    <property type="entry name" value="PyrdxlP-dep_Trfase"/>
</dbReference>
<keyword evidence="4" id="KW-0663">Pyridoxal phosphate</keyword>
<dbReference type="GO" id="GO:0008483">
    <property type="term" value="F:transaminase activity"/>
    <property type="evidence" value="ECO:0007669"/>
    <property type="project" value="UniProtKB-KW"/>
</dbReference>
<organism evidence="7 8">
    <name type="scientific">Sutterella massiliensis</name>
    <dbReference type="NCBI Taxonomy" id="1816689"/>
    <lineage>
        <taxon>Bacteria</taxon>
        <taxon>Pseudomonadati</taxon>
        <taxon>Pseudomonadota</taxon>
        <taxon>Betaproteobacteria</taxon>
        <taxon>Burkholderiales</taxon>
        <taxon>Sutterellaceae</taxon>
        <taxon>Sutterella</taxon>
    </lineage>
</organism>
<name>A0ABS2DRR7_9BURK</name>
<feature type="domain" description="Aminotransferase class I/classII large" evidence="6">
    <location>
        <begin position="52"/>
        <end position="387"/>
    </location>
</feature>
<proteinExistence type="inferred from homology"/>
<dbReference type="EMBL" id="JACJJC010000007">
    <property type="protein sequence ID" value="MBM6704006.1"/>
    <property type="molecule type" value="Genomic_DNA"/>
</dbReference>
<keyword evidence="3" id="KW-0808">Transferase</keyword>
<evidence type="ECO:0000259" key="6">
    <source>
        <dbReference type="Pfam" id="PF00155"/>
    </source>
</evidence>
<evidence type="ECO:0000256" key="3">
    <source>
        <dbReference type="ARBA" id="ARBA00022679"/>
    </source>
</evidence>
<dbReference type="Proteomes" id="UP000715095">
    <property type="component" value="Unassembled WGS sequence"/>
</dbReference>
<dbReference type="SUPFAM" id="SSF53383">
    <property type="entry name" value="PLP-dependent transferases"/>
    <property type="match status" value="1"/>
</dbReference>
<dbReference type="InterPro" id="IPR015421">
    <property type="entry name" value="PyrdxlP-dep_Trfase_major"/>
</dbReference>
<dbReference type="InterPro" id="IPR004839">
    <property type="entry name" value="Aminotransferase_I/II_large"/>
</dbReference>
<dbReference type="RefSeq" id="WP_205102472.1">
    <property type="nucleotide sequence ID" value="NZ_JACJJC010000007.1"/>
</dbReference>
<dbReference type="InterPro" id="IPR015422">
    <property type="entry name" value="PyrdxlP-dep_Trfase_small"/>
</dbReference>
<evidence type="ECO:0000256" key="4">
    <source>
        <dbReference type="ARBA" id="ARBA00022898"/>
    </source>
</evidence>
<evidence type="ECO:0000256" key="5">
    <source>
        <dbReference type="SAM" id="SignalP"/>
    </source>
</evidence>
<dbReference type="InterPro" id="IPR050106">
    <property type="entry name" value="HistidinolP_aminotransfase"/>
</dbReference>
<keyword evidence="2 7" id="KW-0032">Aminotransferase</keyword>
<comment type="caution">
    <text evidence="7">The sequence shown here is derived from an EMBL/GenBank/DDBJ whole genome shotgun (WGS) entry which is preliminary data.</text>
</comment>
<feature type="signal peptide" evidence="5">
    <location>
        <begin position="1"/>
        <end position="28"/>
    </location>
</feature>
<keyword evidence="8" id="KW-1185">Reference proteome</keyword>
<evidence type="ECO:0000313" key="7">
    <source>
        <dbReference type="EMBL" id="MBM6704006.1"/>
    </source>
</evidence>
<dbReference type="Gene3D" id="3.90.1150.10">
    <property type="entry name" value="Aspartate Aminotransferase, domain 1"/>
    <property type="match status" value="1"/>
</dbReference>
<protein>
    <submittedName>
        <fullName evidence="7">Aminotransferase class I/II-fold pyridoxal phosphate-dependent enzyme</fullName>
    </submittedName>
</protein>
<evidence type="ECO:0000256" key="1">
    <source>
        <dbReference type="ARBA" id="ARBA00007970"/>
    </source>
</evidence>
<reference evidence="7 8" key="1">
    <citation type="journal article" date="2021" name="Sci. Rep.">
        <title>The distribution of antibiotic resistance genes in chicken gut microbiota commensals.</title>
        <authorList>
            <person name="Juricova H."/>
            <person name="Matiasovicova J."/>
            <person name="Kubasova T."/>
            <person name="Cejkova D."/>
            <person name="Rychlik I."/>
        </authorList>
    </citation>
    <scope>NUCLEOTIDE SEQUENCE [LARGE SCALE GENOMIC DNA]</scope>
    <source>
        <strain evidence="7 8">An829</strain>
    </source>
</reference>
<evidence type="ECO:0000313" key="8">
    <source>
        <dbReference type="Proteomes" id="UP000715095"/>
    </source>
</evidence>
<gene>
    <name evidence="7" type="ORF">H6A60_05840</name>
</gene>
<dbReference type="CDD" id="cd00609">
    <property type="entry name" value="AAT_like"/>
    <property type="match status" value="1"/>
</dbReference>
<comment type="similarity">
    <text evidence="1">Belongs to the class-II pyridoxal-phosphate-dependent aminotransferase family. Histidinol-phosphate aminotransferase subfamily.</text>
</comment>